<evidence type="ECO:0000256" key="1">
    <source>
        <dbReference type="SAM" id="MobiDB-lite"/>
    </source>
</evidence>
<comment type="caution">
    <text evidence="5">The sequence shown here is derived from an EMBL/GenBank/DDBJ whole genome shotgun (WGS) entry which is preliminary data.</text>
</comment>
<dbReference type="InterPro" id="IPR040496">
    <property type="entry name" value="MID_pPIWI_RE"/>
</dbReference>
<name>A0A2W2EEU8_9ACTN</name>
<evidence type="ECO:0000313" key="6">
    <source>
        <dbReference type="Proteomes" id="UP000248924"/>
    </source>
</evidence>
<keyword evidence="6" id="KW-1185">Reference proteome</keyword>
<proteinExistence type="predicted"/>
<dbReference type="Proteomes" id="UP000248924">
    <property type="component" value="Unassembled WGS sequence"/>
</dbReference>
<dbReference type="InterPro" id="IPR024996">
    <property type="entry name" value="RNaseH_pPIWI_RE"/>
</dbReference>
<dbReference type="AlphaFoldDB" id="A0A2W2EEU8"/>
<evidence type="ECO:0000259" key="3">
    <source>
        <dbReference type="Pfam" id="PF13111"/>
    </source>
</evidence>
<dbReference type="EMBL" id="POTY01000218">
    <property type="protein sequence ID" value="PZG12130.1"/>
    <property type="molecule type" value="Genomic_DNA"/>
</dbReference>
<protein>
    <submittedName>
        <fullName evidence="5">DUF3893 domain-containing protein</fullName>
    </submittedName>
</protein>
<reference evidence="5 6" key="1">
    <citation type="submission" date="2018-01" db="EMBL/GenBank/DDBJ databases">
        <title>Draft genome sequence of Jishengella sp. NA12.</title>
        <authorList>
            <person name="Sahin N."/>
            <person name="Ay H."/>
            <person name="Saygin H."/>
        </authorList>
    </citation>
    <scope>NUCLEOTIDE SEQUENCE [LARGE SCALE GENOMIC DNA]</scope>
    <source>
        <strain evidence="5 6">NA12</strain>
    </source>
</reference>
<dbReference type="Pfam" id="PF18157">
    <property type="entry name" value="MID_pPIWI_RE"/>
    <property type="match status" value="1"/>
</dbReference>
<dbReference type="RefSeq" id="WP_111217752.1">
    <property type="nucleotide sequence ID" value="NZ_POTY01000218.1"/>
</dbReference>
<feature type="domain" description="pPIWI-RE RNaseH" evidence="2">
    <location>
        <begin position="656"/>
        <end position="970"/>
    </location>
</feature>
<organism evidence="5 6">
    <name type="scientific">Micromonospora craterilacus</name>
    <dbReference type="NCBI Taxonomy" id="1655439"/>
    <lineage>
        <taxon>Bacteria</taxon>
        <taxon>Bacillati</taxon>
        <taxon>Actinomycetota</taxon>
        <taxon>Actinomycetes</taxon>
        <taxon>Micromonosporales</taxon>
        <taxon>Micromonosporaceae</taxon>
        <taxon>Micromonospora</taxon>
    </lineage>
</organism>
<dbReference type="Pfam" id="PF13032">
    <property type="entry name" value="RNaseH_pPIWI_RE"/>
    <property type="match status" value="1"/>
</dbReference>
<gene>
    <name evidence="5" type="ORF">C1I95_26445</name>
</gene>
<dbReference type="OrthoDB" id="3199411at2"/>
<evidence type="ECO:0000259" key="4">
    <source>
        <dbReference type="Pfam" id="PF18157"/>
    </source>
</evidence>
<feature type="region of interest" description="Disordered" evidence="1">
    <location>
        <begin position="722"/>
        <end position="753"/>
    </location>
</feature>
<evidence type="ECO:0000259" key="2">
    <source>
        <dbReference type="Pfam" id="PF13032"/>
    </source>
</evidence>
<feature type="domain" description="Prokaryotic pPIWI-RE MID" evidence="4">
    <location>
        <begin position="508"/>
        <end position="644"/>
    </location>
</feature>
<dbReference type="Pfam" id="PF13111">
    <property type="entry name" value="pPIWI_RE_X"/>
    <property type="match status" value="1"/>
</dbReference>
<sequence>MAPRYDNISRAAYVFDEDAAPWVGQYRALDFPESWHSSVLKLCNLGRDPEDEPFRTAPTARFDGVLQTLAPDLVVRGRVRDRLRVPVEDYWLYVPSDAPSPLSGDTFDRLSGAWLRDLRPEPEHYPTVLECLRELRATPPTWHETPVDLLGCATTTGGTASPAARQYQLATDAVARRITRLLPYEFDGGQLKFRAVPRGPRQQGAELMSQPLHHEVKGRTWWFSIVIAVTLHTVPFDPRPRIHLHLSVRRWITHVDNSTGAVRLPYRTATSVYLAPSIPWLPGAPATDRYAVAMLARDRASGQFAWGKNGPARMLSRLELSRPFPDPQDLLTRPLHWIEDHPGPGVRAAIVHSTRMGSHGIGAGLMSHQRSQLIEWAEQAMPEGLSRVRSLRRSTAGVNTPRNVRPAPTGVAAKKAEQQRAADARRAALALAVRINQAAEPAQGREDDVQAAPLLEARLLWQTPSLRDAAIRTLAETLGLQGDGCRAEDRTDDDYYNSTPGSPVIHTWHTPELTVRLRCLRLTGGLADTLGMNPATRPKTKALTDAIAARRRVTAAFLTSDFADPQKPELALIEIDRRKDYAHEWDDPKYALRLGAADAGMLTQFVMVPKKVKGYNSEKNMDHRLRSGWQDGLRQLGVRVLPEHTLGGKLPSGLRYASLWMVKRRNDGPTRLPRHRPVAVMVSPVQEGTGLAVVTGWDEKEGTWVPYPKFLLLQVKQAEIPEIDSDDQEQPTTQPSMPEQRSSAPAASGRKRVTYRVWKQTMDEQRQDTARYLQKMIRSLRGHPTLLIAHAQNSRMHWPWLQDGQAEPDSIKTGHAPAAGLDPDLRIVRIRDADGRETPQWWGNAAPGGINGLPPGLWVDGQDTATRDRTFYSTTSKASTFRDSAVEANRIAPRPIRQGVNRGEPTIDAAIPAWNPALVEIVVMGCQADDSPEALALAAHQLRQAPDYLDALSTPLPMHLAMLAQHYVLPTIGEAGAEGADTGSDEPGIESEESIIGLGISAGHSIDADLTWDPELSDAPGLMQPPDESGEINLQEPLFALAAASGDA</sequence>
<feature type="compositionally biased region" description="Polar residues" evidence="1">
    <location>
        <begin position="730"/>
        <end position="745"/>
    </location>
</feature>
<dbReference type="InterPro" id="IPR025085">
    <property type="entry name" value="pPIWI_RE_X"/>
</dbReference>
<feature type="region of interest" description="Disordered" evidence="1">
    <location>
        <begin position="394"/>
        <end position="413"/>
    </location>
</feature>
<feature type="domain" description="pPIWI-RE module N-terminal" evidence="3">
    <location>
        <begin position="12"/>
        <end position="431"/>
    </location>
</feature>
<accession>A0A2W2EEU8</accession>
<evidence type="ECO:0000313" key="5">
    <source>
        <dbReference type="EMBL" id="PZG12130.1"/>
    </source>
</evidence>